<keyword evidence="4 7" id="KW-1133">Transmembrane helix</keyword>
<keyword evidence="3 7" id="KW-0812">Transmembrane</keyword>
<feature type="compositionally biased region" description="Basic and acidic residues" evidence="6">
    <location>
        <begin position="212"/>
        <end position="223"/>
    </location>
</feature>
<name>A0A3B3H4I4_ORYLA</name>
<sequence length="428" mass="47219">LLLWEIQQKRGKVKSGLPNLTTLICANKHLVLPPPACEGSLHKAPQKRVPQTAQHRIQPHRLSIWTGSKEAECQGRKWEICGFSSDAQVRGRSRANVCGLSGKTDRLNHTHPLQIWEFTKGNSSNREEIPQIPNICSYSRRLDRSHHESVTERDAGEDGVRAGPLRGPLCLQSGVRGRGASSLLAGWQRGGGRPPGAAGVPGLLGLLRSGHRAEPAHRPDQRRAGQPSVRHHPHSRPHHDHLWLPLPLHGKSRHPHTEVINTPLWGILKPVRLAVECQQNLCFFSHLTLFSDISCLVCVCVGGGGVIVIPCSCSLQQCIVGRPTDPLRFLWSPVRLQVQPSGTSLFCSDLLDDTACVALLVVGFLLLTPLLVLALAAYCRLARHLQLGMCFIPYSRAVYKNLPPRQEKPGCWGHQQVKKRDGKGSVWV</sequence>
<dbReference type="GO" id="GO:0005886">
    <property type="term" value="C:plasma membrane"/>
    <property type="evidence" value="ECO:0000318"/>
    <property type="project" value="GO_Central"/>
</dbReference>
<evidence type="ECO:0000256" key="4">
    <source>
        <dbReference type="ARBA" id="ARBA00022989"/>
    </source>
</evidence>
<comment type="similarity">
    <text evidence="2">Belongs to the TMEM88 family.</text>
</comment>
<evidence type="ECO:0000313" key="9">
    <source>
        <dbReference type="Proteomes" id="UP000001038"/>
    </source>
</evidence>
<reference evidence="8" key="3">
    <citation type="submission" date="2025-09" db="UniProtKB">
        <authorList>
            <consortium name="Ensembl"/>
        </authorList>
    </citation>
    <scope>IDENTIFICATION</scope>
    <source>
        <strain evidence="8">Hd-rR</strain>
    </source>
</reference>
<accession>A0A3B3H4I4</accession>
<reference evidence="8" key="2">
    <citation type="submission" date="2025-08" db="UniProtKB">
        <authorList>
            <consortium name="Ensembl"/>
        </authorList>
    </citation>
    <scope>IDENTIFICATION</scope>
    <source>
        <strain evidence="8">Hd-rR</strain>
    </source>
</reference>
<dbReference type="AlphaFoldDB" id="A0A3B3H4I4"/>
<feature type="compositionally biased region" description="Basic residues" evidence="6">
    <location>
        <begin position="229"/>
        <end position="239"/>
    </location>
</feature>
<feature type="transmembrane region" description="Helical" evidence="7">
    <location>
        <begin position="357"/>
        <end position="379"/>
    </location>
</feature>
<keyword evidence="9" id="KW-1185">Reference proteome</keyword>
<evidence type="ECO:0000256" key="5">
    <source>
        <dbReference type="ARBA" id="ARBA00023136"/>
    </source>
</evidence>
<proteinExistence type="inferred from homology"/>
<dbReference type="PANTHER" id="PTHR28628">
    <property type="entry name" value="TRANSMEMBRANE PROTEIN 88-RELATED"/>
    <property type="match status" value="1"/>
</dbReference>
<dbReference type="Bgee" id="ENSORLG00000030519">
    <property type="expression patterns" value="Expressed in heart and 13 other cell types or tissues"/>
</dbReference>
<evidence type="ECO:0000256" key="6">
    <source>
        <dbReference type="SAM" id="MobiDB-lite"/>
    </source>
</evidence>
<evidence type="ECO:0000256" key="1">
    <source>
        <dbReference type="ARBA" id="ARBA00004141"/>
    </source>
</evidence>
<evidence type="ECO:0000256" key="2">
    <source>
        <dbReference type="ARBA" id="ARBA00005734"/>
    </source>
</evidence>
<evidence type="ECO:0000256" key="7">
    <source>
        <dbReference type="SAM" id="Phobius"/>
    </source>
</evidence>
<keyword evidence="5 7" id="KW-0472">Membrane</keyword>
<feature type="region of interest" description="Disordered" evidence="6">
    <location>
        <begin position="212"/>
        <end position="243"/>
    </location>
</feature>
<evidence type="ECO:0000256" key="3">
    <source>
        <dbReference type="ARBA" id="ARBA00022692"/>
    </source>
</evidence>
<dbReference type="InterPro" id="IPR033355">
    <property type="entry name" value="TMEM88"/>
</dbReference>
<dbReference type="GO" id="GO:0090090">
    <property type="term" value="P:negative regulation of canonical Wnt signaling pathway"/>
    <property type="evidence" value="ECO:0000318"/>
    <property type="project" value="GO_Central"/>
</dbReference>
<comment type="subcellular location">
    <subcellularLocation>
        <location evidence="1">Membrane</location>
        <topology evidence="1">Multi-pass membrane protein</topology>
    </subcellularLocation>
</comment>
<dbReference type="PANTHER" id="PTHR28628:SF3">
    <property type="entry name" value="TRANSMEMBRANE PROTEIN 88"/>
    <property type="match status" value="1"/>
</dbReference>
<gene>
    <name evidence="8" type="primary">tmem88a</name>
</gene>
<dbReference type="Proteomes" id="UP000001038">
    <property type="component" value="Chromosome 14"/>
</dbReference>
<evidence type="ECO:0000313" key="8">
    <source>
        <dbReference type="Ensembl" id="ENSORLP00000026127.1"/>
    </source>
</evidence>
<dbReference type="Ensembl" id="ENSORLT00000039723.1">
    <property type="protein sequence ID" value="ENSORLP00000026127.1"/>
    <property type="gene ID" value="ENSORLG00000030519.1"/>
</dbReference>
<dbReference type="InParanoid" id="A0A3B3H4I4"/>
<protein>
    <recommendedName>
        <fullName evidence="10">Transmembrane protein 88 a</fullName>
    </recommendedName>
</protein>
<reference evidence="8 9" key="1">
    <citation type="journal article" date="2007" name="Nature">
        <title>The medaka draft genome and insights into vertebrate genome evolution.</title>
        <authorList>
            <person name="Kasahara M."/>
            <person name="Naruse K."/>
            <person name="Sasaki S."/>
            <person name="Nakatani Y."/>
            <person name="Qu W."/>
            <person name="Ahsan B."/>
            <person name="Yamada T."/>
            <person name="Nagayasu Y."/>
            <person name="Doi K."/>
            <person name="Kasai Y."/>
            <person name="Jindo T."/>
            <person name="Kobayashi D."/>
            <person name="Shimada A."/>
            <person name="Toyoda A."/>
            <person name="Kuroki Y."/>
            <person name="Fujiyama A."/>
            <person name="Sasaki T."/>
            <person name="Shimizu A."/>
            <person name="Asakawa S."/>
            <person name="Shimizu N."/>
            <person name="Hashimoto S."/>
            <person name="Yang J."/>
            <person name="Lee Y."/>
            <person name="Matsushima K."/>
            <person name="Sugano S."/>
            <person name="Sakaizumi M."/>
            <person name="Narita T."/>
            <person name="Ohishi K."/>
            <person name="Haga S."/>
            <person name="Ohta F."/>
            <person name="Nomoto H."/>
            <person name="Nogata K."/>
            <person name="Morishita T."/>
            <person name="Endo T."/>
            <person name="Shin-I T."/>
            <person name="Takeda H."/>
            <person name="Morishita S."/>
            <person name="Kohara Y."/>
        </authorList>
    </citation>
    <scope>NUCLEOTIDE SEQUENCE [LARGE SCALE GENOMIC DNA]</scope>
    <source>
        <strain evidence="8 9">Hd-rR</strain>
    </source>
</reference>
<evidence type="ECO:0008006" key="10">
    <source>
        <dbReference type="Google" id="ProtNLM"/>
    </source>
</evidence>
<dbReference type="GeneTree" id="ENSGT00940000163776"/>
<organism evidence="8 9">
    <name type="scientific">Oryzias latipes</name>
    <name type="common">Japanese rice fish</name>
    <name type="synonym">Japanese killifish</name>
    <dbReference type="NCBI Taxonomy" id="8090"/>
    <lineage>
        <taxon>Eukaryota</taxon>
        <taxon>Metazoa</taxon>
        <taxon>Chordata</taxon>
        <taxon>Craniata</taxon>
        <taxon>Vertebrata</taxon>
        <taxon>Euteleostomi</taxon>
        <taxon>Actinopterygii</taxon>
        <taxon>Neopterygii</taxon>
        <taxon>Teleostei</taxon>
        <taxon>Neoteleostei</taxon>
        <taxon>Acanthomorphata</taxon>
        <taxon>Ovalentaria</taxon>
        <taxon>Atherinomorphae</taxon>
        <taxon>Beloniformes</taxon>
        <taxon>Adrianichthyidae</taxon>
        <taxon>Oryziinae</taxon>
        <taxon>Oryzias</taxon>
    </lineage>
</organism>